<feature type="chain" id="PRO_5043997422" evidence="1">
    <location>
        <begin position="22"/>
        <end position="1344"/>
    </location>
</feature>
<dbReference type="InterPro" id="IPR026341">
    <property type="entry name" value="T9SS_type_B"/>
</dbReference>
<keyword evidence="1" id="KW-0732">Signal</keyword>
<gene>
    <name evidence="2" type="ORF">ABGB03_10755</name>
</gene>
<dbReference type="EMBL" id="CP157199">
    <property type="protein sequence ID" value="XBG60334.1"/>
    <property type="molecule type" value="Genomic_DNA"/>
</dbReference>
<dbReference type="RefSeq" id="WP_347922518.1">
    <property type="nucleotide sequence ID" value="NZ_CP157199.1"/>
</dbReference>
<name>A0AAU7BPV0_9FLAO</name>
<feature type="signal peptide" evidence="1">
    <location>
        <begin position="1"/>
        <end position="21"/>
    </location>
</feature>
<dbReference type="NCBIfam" id="TIGR04131">
    <property type="entry name" value="Bac_Flav_CTERM"/>
    <property type="match status" value="1"/>
</dbReference>
<evidence type="ECO:0000256" key="1">
    <source>
        <dbReference type="SAM" id="SignalP"/>
    </source>
</evidence>
<accession>A0AAU7BPV0</accession>
<protein>
    <submittedName>
        <fullName evidence="2">T9SS type B sorting domain-containing protein</fullName>
    </submittedName>
</protein>
<organism evidence="2">
    <name type="scientific">Pontimicrobium sp. SW4</name>
    <dbReference type="NCBI Taxonomy" id="3153519"/>
    <lineage>
        <taxon>Bacteria</taxon>
        <taxon>Pseudomonadati</taxon>
        <taxon>Bacteroidota</taxon>
        <taxon>Flavobacteriia</taxon>
        <taxon>Flavobacteriales</taxon>
        <taxon>Flavobacteriaceae</taxon>
        <taxon>Pontimicrobium</taxon>
    </lineage>
</organism>
<dbReference type="Pfam" id="PF13585">
    <property type="entry name" value="CHU_C"/>
    <property type="match status" value="1"/>
</dbReference>
<evidence type="ECO:0000313" key="2">
    <source>
        <dbReference type="EMBL" id="XBG60334.1"/>
    </source>
</evidence>
<sequence length="1344" mass="148400">MSRIKHFTFLIFLISVFGVFAQEPNDCGNATVICGSINFTYTPTGPGNDDFATNPNPPCLPTGNVESQSVWLEITIDNPGLLEFVIKPNNGFDDYDWAIYGPNATCNTLVNPVRCSSTQFIGDGSTGLGNGTTDTSEGPGTGDGFLAPLPVNNGERYLLFINNWSSTSSGFDLEFGGTATFNEPPTIDAPTGTALDIEQCDTDGVDDGISEFDLTVNTPIIVGTQTGVDVKYYITDSDAQIDNNAILNPANYNNITSPQTIHARITNIASGCFETTEFDIVVLPTLNIGVPNNLYICDDNNDGFTQFDLMQNEALIRNGELNANVTYHSTENDANLGINDLSNLYTNVIAYTQETIWTRLENTITGCYSIASFTIDVFDTPILNAIPNQLICDDDNDGLWVFNFSTLNSTVLGSQLPTVFSVSYHTSQVDADANSNPITSPYTNQIAYQDETIYARIENNLNTNCYETGNFIIDVFNSPTATATNFELCDNLDDGNDTNGIVTFDLSLKEAEIYGTQSAAEFEIKFYYSQAAADTAIAGTEITNPIQNTSNPQTIFARIENRGNTNCYETTSFDLIVNPLPVVSPVVILTQCDDDADGYTPFNLTEANVLISNDSANEVFTYYLTQAEADNDLLADQIPNFINYTNPTALNSSVYARVETVNGCYRTARIDLVVGATQIPPAFNLTYFVCDDKLVDNDNTNGIASFDFGDATAQIEALFPIGQNLTITYYTNEADALAETNPIIDISNHRNETLAFTQQIYVRVDNDNINACLGLGQHITLNVDPVPDNNIITNYELCSDNDQAVFDLTTKDSEVIGTQTTPVLISYHLSEQDAINNIAIANAANYTNITNPQTIYVRAQFDDNANGVGDPGECYSTTDMNFQLVVNHNPTIFLPDSIRICSNQVVTDYDLTVRESQITDGDNSISLTYYETQLDLDNNNPIANPTAYANTFLNRNILVLATGANLCTSTTVLSLQTIIYDNINQNPTPIEECETDNNGFDYFDITRREVEILNGLNAIDFSFTYYELEADAIAGNNNNITNLVNFENTVAVTQIIYVRVQPIANECFIVVPLTLIVNPVPEIGIYDKYVICLDNTDAVINPTLTTFFPNPPIDTQLNPLEYTFQWYNGTEAEVNSNPNSVIINGETGPMYVPTTIGFYTVVATNIVTGCRIPATTEVVGSYPPEQITVNLVSETFSVNNIIEVEVIGNGEYHYRLDFGPWQSEPRFENVTGGEHTIYVRDLYNCNEISQIQIVIDYPRYFTPNDDGYHDTWNIKGMSSQENSTIHIFDRYGKLLKQLNPLGNGWDGTFNGEKLPSSDYWFIVEFQEPNDGVVKQFRAHFTLKR</sequence>
<reference evidence="2" key="1">
    <citation type="submission" date="2024-05" db="EMBL/GenBank/DDBJ databases">
        <title>Pontimicrobium maritimus sp. nov., isolated form sea water.</title>
        <authorList>
            <person name="Muhammad N."/>
            <person name="Vuong T.Q."/>
            <person name="Han H.L."/>
            <person name="Kim S.-G."/>
        </authorList>
    </citation>
    <scope>NUCLEOTIDE SEQUENCE</scope>
    <source>
        <strain evidence="2">SW4</strain>
    </source>
</reference>
<proteinExistence type="predicted"/>